<feature type="compositionally biased region" description="Basic and acidic residues" evidence="1">
    <location>
        <begin position="69"/>
        <end position="80"/>
    </location>
</feature>
<dbReference type="Proteomes" id="UP000275408">
    <property type="component" value="Unassembled WGS sequence"/>
</dbReference>
<reference evidence="2 3" key="1">
    <citation type="journal article" date="2018" name="Sci. Rep.">
        <title>Comparative analysis of the Pocillopora damicornis genome highlights role of immune system in coral evolution.</title>
        <authorList>
            <person name="Cunning R."/>
            <person name="Bay R.A."/>
            <person name="Gillette P."/>
            <person name="Baker A.C."/>
            <person name="Traylor-Knowles N."/>
        </authorList>
    </citation>
    <scope>NUCLEOTIDE SEQUENCE [LARGE SCALE GENOMIC DNA]</scope>
    <source>
        <strain evidence="2">RSMAS</strain>
        <tissue evidence="2">Whole animal</tissue>
    </source>
</reference>
<comment type="caution">
    <text evidence="2">The sequence shown here is derived from an EMBL/GenBank/DDBJ whole genome shotgun (WGS) entry which is preliminary data.</text>
</comment>
<gene>
    <name evidence="2" type="ORF">pdam_00024189</name>
</gene>
<dbReference type="AlphaFoldDB" id="A0A3M6UA47"/>
<evidence type="ECO:0000313" key="3">
    <source>
        <dbReference type="Proteomes" id="UP000275408"/>
    </source>
</evidence>
<name>A0A3M6UA47_POCDA</name>
<proteinExistence type="predicted"/>
<keyword evidence="3" id="KW-1185">Reference proteome</keyword>
<evidence type="ECO:0000313" key="2">
    <source>
        <dbReference type="EMBL" id="RMX50523.1"/>
    </source>
</evidence>
<feature type="region of interest" description="Disordered" evidence="1">
    <location>
        <begin position="52"/>
        <end position="80"/>
    </location>
</feature>
<evidence type="ECO:0000256" key="1">
    <source>
        <dbReference type="SAM" id="MobiDB-lite"/>
    </source>
</evidence>
<dbReference type="EMBL" id="RCHS01001940">
    <property type="protein sequence ID" value="RMX50523.1"/>
    <property type="molecule type" value="Genomic_DNA"/>
</dbReference>
<feature type="non-terminal residue" evidence="2">
    <location>
        <position position="135"/>
    </location>
</feature>
<sequence length="135" mass="14881">SSADANQEATKRVIEAVVADHSGSNRSLWSAAKMKGAAATYLKSLCDASTRAKKGKQEAHRNLCRKQGRTREVGSKDRSKLAAERTAAYKEYLTNQGYSSKLVSDQFSKASAIPRKDLLRTRGKETKKLFPFVIT</sequence>
<organism evidence="2 3">
    <name type="scientific">Pocillopora damicornis</name>
    <name type="common">Cauliflower coral</name>
    <name type="synonym">Millepora damicornis</name>
    <dbReference type="NCBI Taxonomy" id="46731"/>
    <lineage>
        <taxon>Eukaryota</taxon>
        <taxon>Metazoa</taxon>
        <taxon>Cnidaria</taxon>
        <taxon>Anthozoa</taxon>
        <taxon>Hexacorallia</taxon>
        <taxon>Scleractinia</taxon>
        <taxon>Astrocoeniina</taxon>
        <taxon>Pocilloporidae</taxon>
        <taxon>Pocillopora</taxon>
    </lineage>
</organism>
<accession>A0A3M6UA47</accession>
<protein>
    <submittedName>
        <fullName evidence="2">Uncharacterized protein</fullName>
    </submittedName>
</protein>
<feature type="non-terminal residue" evidence="2">
    <location>
        <position position="1"/>
    </location>
</feature>